<feature type="compositionally biased region" description="Basic and acidic residues" evidence="1">
    <location>
        <begin position="522"/>
        <end position="546"/>
    </location>
</feature>
<dbReference type="AlphaFoldDB" id="A0A0C3ANV5"/>
<feature type="region of interest" description="Disordered" evidence="1">
    <location>
        <begin position="480"/>
        <end position="547"/>
    </location>
</feature>
<gene>
    <name evidence="2" type="ORF">M408DRAFT_29297</name>
</gene>
<dbReference type="OrthoDB" id="2802262at2759"/>
<evidence type="ECO:0000256" key="1">
    <source>
        <dbReference type="SAM" id="MobiDB-lite"/>
    </source>
</evidence>
<dbReference type="STRING" id="933852.A0A0C3ANV5"/>
<name>A0A0C3ANV5_SERVB</name>
<reference evidence="3" key="2">
    <citation type="submission" date="2015-01" db="EMBL/GenBank/DDBJ databases">
        <title>Evolutionary Origins and Diversification of the Mycorrhizal Mutualists.</title>
        <authorList>
            <consortium name="DOE Joint Genome Institute"/>
            <consortium name="Mycorrhizal Genomics Consortium"/>
            <person name="Kohler A."/>
            <person name="Kuo A."/>
            <person name="Nagy L.G."/>
            <person name="Floudas D."/>
            <person name="Copeland A."/>
            <person name="Barry K.W."/>
            <person name="Cichocki N."/>
            <person name="Veneault-Fourrey C."/>
            <person name="LaButti K."/>
            <person name="Lindquist E.A."/>
            <person name="Lipzen A."/>
            <person name="Lundell T."/>
            <person name="Morin E."/>
            <person name="Murat C."/>
            <person name="Riley R."/>
            <person name="Ohm R."/>
            <person name="Sun H."/>
            <person name="Tunlid A."/>
            <person name="Henrissat B."/>
            <person name="Grigoriev I.V."/>
            <person name="Hibbett D.S."/>
            <person name="Martin F."/>
        </authorList>
    </citation>
    <scope>NUCLEOTIDE SEQUENCE [LARGE SCALE GENOMIC DNA]</scope>
    <source>
        <strain evidence="3">MAFF 305830</strain>
    </source>
</reference>
<evidence type="ECO:0000313" key="2">
    <source>
        <dbReference type="EMBL" id="KIM21719.1"/>
    </source>
</evidence>
<accession>A0A0C3ANV5</accession>
<feature type="compositionally biased region" description="Pro residues" evidence="1">
    <location>
        <begin position="225"/>
        <end position="236"/>
    </location>
</feature>
<feature type="compositionally biased region" description="Basic and acidic residues" evidence="1">
    <location>
        <begin position="491"/>
        <end position="512"/>
    </location>
</feature>
<evidence type="ECO:0000313" key="3">
    <source>
        <dbReference type="Proteomes" id="UP000054097"/>
    </source>
</evidence>
<reference evidence="2 3" key="1">
    <citation type="submission" date="2014-04" db="EMBL/GenBank/DDBJ databases">
        <authorList>
            <consortium name="DOE Joint Genome Institute"/>
            <person name="Kuo A."/>
            <person name="Zuccaro A."/>
            <person name="Kohler A."/>
            <person name="Nagy L.G."/>
            <person name="Floudas D."/>
            <person name="Copeland A."/>
            <person name="Barry K.W."/>
            <person name="Cichocki N."/>
            <person name="Veneault-Fourrey C."/>
            <person name="LaButti K."/>
            <person name="Lindquist E.A."/>
            <person name="Lipzen A."/>
            <person name="Lundell T."/>
            <person name="Morin E."/>
            <person name="Murat C."/>
            <person name="Sun H."/>
            <person name="Tunlid A."/>
            <person name="Henrissat B."/>
            <person name="Grigoriev I.V."/>
            <person name="Hibbett D.S."/>
            <person name="Martin F."/>
            <person name="Nordberg H.P."/>
            <person name="Cantor M.N."/>
            <person name="Hua S.X."/>
        </authorList>
    </citation>
    <scope>NUCLEOTIDE SEQUENCE [LARGE SCALE GENOMIC DNA]</scope>
    <source>
        <strain evidence="2 3">MAFF 305830</strain>
    </source>
</reference>
<organism evidence="2 3">
    <name type="scientific">Serendipita vermifera MAFF 305830</name>
    <dbReference type="NCBI Taxonomy" id="933852"/>
    <lineage>
        <taxon>Eukaryota</taxon>
        <taxon>Fungi</taxon>
        <taxon>Dikarya</taxon>
        <taxon>Basidiomycota</taxon>
        <taxon>Agaricomycotina</taxon>
        <taxon>Agaricomycetes</taxon>
        <taxon>Sebacinales</taxon>
        <taxon>Serendipitaceae</taxon>
        <taxon>Serendipita</taxon>
    </lineage>
</organism>
<protein>
    <recommendedName>
        <fullName evidence="4">Retrotransposon gag domain-containing protein</fullName>
    </recommendedName>
</protein>
<sequence length="612" mass="70568">MDPRSAYNRGLLVKGRQVSHYFNRRISSILKEKKLAEEFEVFHEMACIFFETQNAISWRRLDFESDEEEIFSKELTLIDAAVTPRVHSVTATGRFVKNVDVTLDFIDQKEALETASAAHILTIIQSQQPFKNQSIKTDVAVRDLKGTKPWIEAIYEGTWARIALEFIFKSIIKHLKWMAANEPRITSNPWLIRQPLTGANTIPVRRDTESPPSPMESFQSYPYEGTPPPPPPPPKGPTYRTGKTPGEDPEEPPKIIIGSRAGSRKPNLHTEENKYIFTDPPGAGDKEVKKTSAIIDNKIKVNDLPSFSGRNDEVADWVLTVNDIANRSRQVWQDLGATLPGQFTSKAHNWWQALPNEAKKRHSEDWETLRLAVCKHWMTVKWKDDQKISAEQIRFRDHDHPKEWPTDYYYRKLRALRIARPTLSESTLIQEILDSGRREWFKYLRPQELTNLESFSDALQENETFLIKEIRDTDRLDKLWDRSRPTNNSGGDDRNRSDRRPHPKVHLVEPRKFNNPGIGAHKRFDNPPNPREDRAIKKGKTPKEVGGRACRHCNGDHWDYQCTHNNRKTAVKVNFLDAEPDLLQAIDEYQDLQAEAIASEDDEELENSDASE</sequence>
<dbReference type="Proteomes" id="UP000054097">
    <property type="component" value="Unassembled WGS sequence"/>
</dbReference>
<evidence type="ECO:0008006" key="4">
    <source>
        <dbReference type="Google" id="ProtNLM"/>
    </source>
</evidence>
<proteinExistence type="predicted"/>
<dbReference type="HOGENOM" id="CLU_446301_0_0_1"/>
<dbReference type="EMBL" id="KN824373">
    <property type="protein sequence ID" value="KIM21719.1"/>
    <property type="molecule type" value="Genomic_DNA"/>
</dbReference>
<keyword evidence="3" id="KW-1185">Reference proteome</keyword>
<feature type="region of interest" description="Disordered" evidence="1">
    <location>
        <begin position="202"/>
        <end position="287"/>
    </location>
</feature>